<dbReference type="Pfam" id="PF16220">
    <property type="entry name" value="DUF4880"/>
    <property type="match status" value="1"/>
</dbReference>
<accession>A0A154L0L9</accession>
<feature type="domain" description="FecR N-terminal" evidence="3">
    <location>
        <begin position="25"/>
        <end position="66"/>
    </location>
</feature>
<feature type="transmembrane region" description="Helical" evidence="1">
    <location>
        <begin position="120"/>
        <end position="138"/>
    </location>
</feature>
<keyword evidence="1" id="KW-1133">Transmembrane helix</keyword>
<protein>
    <recommendedName>
        <fullName evidence="6">FecR protein domain-containing protein</fullName>
    </recommendedName>
</protein>
<evidence type="ECO:0000313" key="4">
    <source>
        <dbReference type="EMBL" id="KZB61088.1"/>
    </source>
</evidence>
<sequence>MTGTHYTGQNPETAAKDDLQGRLVDQAMEWLARDGVDIAGTETHEAFQKWCGQSTAHEQAARSVRAFLDDRDFDDILRKFDAGPESTTRTYMASGVLKISPPTRRLLRPVTAGMPLARRAFWGGVALCAAILVAVLTLRPADHSDHPGYIAANTTHVSQILPDGSELQLARGTRLYWEFSKQERNIVLDQGAVVISAAPNKDRELVVTTPQSRVVVVGTRFVVIGDAETSEVGVAEGTVRVVQKQSPPAREVTLHAGDGVTVSGNGDVRRRDFDGENITQILDGWRVFSPAKLSDVAHAISRQSGTEIWLDPGLADLEIRGRFNVADAKASLDLISRTTGTRIIELPFDHYLLAR</sequence>
<evidence type="ECO:0000259" key="3">
    <source>
        <dbReference type="Pfam" id="PF16220"/>
    </source>
</evidence>
<feature type="domain" description="FecR protein" evidence="2">
    <location>
        <begin position="158"/>
        <end position="240"/>
    </location>
</feature>
<dbReference type="Gene3D" id="2.60.120.1440">
    <property type="match status" value="1"/>
</dbReference>
<organism evidence="4 5">
    <name type="scientific">Thalassospira lucentensis</name>
    <dbReference type="NCBI Taxonomy" id="168935"/>
    <lineage>
        <taxon>Bacteria</taxon>
        <taxon>Pseudomonadati</taxon>
        <taxon>Pseudomonadota</taxon>
        <taxon>Alphaproteobacteria</taxon>
        <taxon>Rhodospirillales</taxon>
        <taxon>Thalassospiraceae</taxon>
        <taxon>Thalassospira</taxon>
    </lineage>
</organism>
<evidence type="ECO:0000256" key="1">
    <source>
        <dbReference type="SAM" id="Phobius"/>
    </source>
</evidence>
<reference evidence="4 5" key="1">
    <citation type="submission" date="2015-12" db="EMBL/GenBank/DDBJ databases">
        <title>Genome sequence of Thalassospira lucentensis MCCC 1A02072.</title>
        <authorList>
            <person name="Lu L."/>
            <person name="Lai Q."/>
            <person name="Shao Z."/>
            <person name="Qian P."/>
        </authorList>
    </citation>
    <scope>NUCLEOTIDE SEQUENCE [LARGE SCALE GENOMIC DNA]</scope>
    <source>
        <strain evidence="4 5">MCCC 1A02072</strain>
    </source>
</reference>
<evidence type="ECO:0000259" key="2">
    <source>
        <dbReference type="Pfam" id="PF04773"/>
    </source>
</evidence>
<dbReference type="InterPro" id="IPR006860">
    <property type="entry name" value="FecR"/>
</dbReference>
<dbReference type="Proteomes" id="UP000076335">
    <property type="component" value="Unassembled WGS sequence"/>
</dbReference>
<keyword evidence="1" id="KW-0472">Membrane</keyword>
<gene>
    <name evidence="4" type="ORF">AUP42_07360</name>
</gene>
<evidence type="ECO:0008006" key="6">
    <source>
        <dbReference type="Google" id="ProtNLM"/>
    </source>
</evidence>
<keyword evidence="1" id="KW-0812">Transmembrane</keyword>
<dbReference type="Pfam" id="PF04773">
    <property type="entry name" value="FecR"/>
    <property type="match status" value="1"/>
</dbReference>
<name>A0A154L0L9_9PROT</name>
<dbReference type="RefSeq" id="WP_062953352.1">
    <property type="nucleotide sequence ID" value="NZ_LPVY01000024.1"/>
</dbReference>
<evidence type="ECO:0000313" key="5">
    <source>
        <dbReference type="Proteomes" id="UP000076335"/>
    </source>
</evidence>
<dbReference type="AlphaFoldDB" id="A0A154L0L9"/>
<dbReference type="PANTHER" id="PTHR30273">
    <property type="entry name" value="PERIPLASMIC SIGNAL SENSOR AND SIGMA FACTOR ACTIVATOR FECR-RELATED"/>
    <property type="match status" value="1"/>
</dbReference>
<comment type="caution">
    <text evidence="4">The sequence shown here is derived from an EMBL/GenBank/DDBJ whole genome shotgun (WGS) entry which is preliminary data.</text>
</comment>
<proteinExistence type="predicted"/>
<dbReference type="EMBL" id="LPVY01000024">
    <property type="protein sequence ID" value="KZB61088.1"/>
    <property type="molecule type" value="Genomic_DNA"/>
</dbReference>
<dbReference type="PANTHER" id="PTHR30273:SF2">
    <property type="entry name" value="PROTEIN FECR"/>
    <property type="match status" value="1"/>
</dbReference>
<dbReference type="InterPro" id="IPR012373">
    <property type="entry name" value="Ferrdict_sens_TM"/>
</dbReference>
<dbReference type="GO" id="GO:0016989">
    <property type="term" value="F:sigma factor antagonist activity"/>
    <property type="evidence" value="ECO:0007669"/>
    <property type="project" value="TreeGrafter"/>
</dbReference>
<dbReference type="InterPro" id="IPR032623">
    <property type="entry name" value="FecR_N"/>
</dbReference>
<dbReference type="PIRSF" id="PIRSF018266">
    <property type="entry name" value="FecR"/>
    <property type="match status" value="1"/>
</dbReference>